<name>A0ABQ7WNS3_SOLTU</name>
<evidence type="ECO:0000313" key="2">
    <source>
        <dbReference type="Proteomes" id="UP000826656"/>
    </source>
</evidence>
<comment type="caution">
    <text evidence="1">The sequence shown here is derived from an EMBL/GenBank/DDBJ whole genome shotgun (WGS) entry which is preliminary data.</text>
</comment>
<evidence type="ECO:0000313" key="1">
    <source>
        <dbReference type="EMBL" id="KAH0781622.1"/>
    </source>
</evidence>
<dbReference type="Proteomes" id="UP000826656">
    <property type="component" value="Unassembled WGS sequence"/>
</dbReference>
<reference evidence="1 2" key="1">
    <citation type="journal article" date="2021" name="bioRxiv">
        <title>Chromosome-scale and haplotype-resolved genome assembly of a tetraploid potato cultivar.</title>
        <authorList>
            <person name="Sun H."/>
            <person name="Jiao W.-B."/>
            <person name="Krause K."/>
            <person name="Campoy J.A."/>
            <person name="Goel M."/>
            <person name="Folz-Donahue K."/>
            <person name="Kukat C."/>
            <person name="Huettel B."/>
            <person name="Schneeberger K."/>
        </authorList>
    </citation>
    <scope>NUCLEOTIDE SEQUENCE [LARGE SCALE GENOMIC DNA]</scope>
    <source>
        <strain evidence="1">SolTubOtavaFocal</strain>
        <tissue evidence="1">Leaves</tissue>
    </source>
</reference>
<proteinExistence type="predicted"/>
<sequence>MKDTNRRLVAKWMPVKPQSLIAASEDIQEVNQMPTNQPEIDPGQRDGKQHVDEIATDTLIEEEGMQGIWKSAGNYMPFLPT</sequence>
<accession>A0ABQ7WNS3</accession>
<organism evidence="1 2">
    <name type="scientific">Solanum tuberosum</name>
    <name type="common">Potato</name>
    <dbReference type="NCBI Taxonomy" id="4113"/>
    <lineage>
        <taxon>Eukaryota</taxon>
        <taxon>Viridiplantae</taxon>
        <taxon>Streptophyta</taxon>
        <taxon>Embryophyta</taxon>
        <taxon>Tracheophyta</taxon>
        <taxon>Spermatophyta</taxon>
        <taxon>Magnoliopsida</taxon>
        <taxon>eudicotyledons</taxon>
        <taxon>Gunneridae</taxon>
        <taxon>Pentapetalae</taxon>
        <taxon>asterids</taxon>
        <taxon>lamiids</taxon>
        <taxon>Solanales</taxon>
        <taxon>Solanaceae</taxon>
        <taxon>Solanoideae</taxon>
        <taxon>Solaneae</taxon>
        <taxon>Solanum</taxon>
    </lineage>
</organism>
<keyword evidence="2" id="KW-1185">Reference proteome</keyword>
<dbReference type="EMBL" id="JAIVGD010000001">
    <property type="protein sequence ID" value="KAH0781622.1"/>
    <property type="molecule type" value="Genomic_DNA"/>
</dbReference>
<gene>
    <name evidence="1" type="ORF">KY290_001220</name>
</gene>
<protein>
    <submittedName>
        <fullName evidence="1">Uncharacterized protein</fullName>
    </submittedName>
</protein>